<name>A0A2P4SUA7_BAMTH</name>
<reference evidence="1 2" key="1">
    <citation type="submission" date="2018-01" db="EMBL/GenBank/DDBJ databases">
        <title>Comparison of the Chinese Bamboo Partridge and Red Junglefowl genome sequences highlights the importance of demography in genome evolution.</title>
        <authorList>
            <person name="Tiley G.P."/>
            <person name="Kimball R.T."/>
            <person name="Braun E.L."/>
            <person name="Burleigh J.G."/>
        </authorList>
    </citation>
    <scope>NUCLEOTIDE SEQUENCE [LARGE SCALE GENOMIC DNA]</scope>
    <source>
        <strain evidence="1">RTK389</strain>
        <tissue evidence="1">Blood</tissue>
    </source>
</reference>
<gene>
    <name evidence="1" type="ORF">CIB84_008554</name>
</gene>
<sequence length="72" mass="8115">MCCLIASASPRRCRPGLVQQGEPRFVLHNSLCGFCLHLFHSSRHLFPQNIQQLSALKCLKKLLGQTESTHVK</sequence>
<organism evidence="1 2">
    <name type="scientific">Bambusicola thoracicus</name>
    <name type="common">Chinese bamboo-partridge</name>
    <name type="synonym">Perdix thoracica</name>
    <dbReference type="NCBI Taxonomy" id="9083"/>
    <lineage>
        <taxon>Eukaryota</taxon>
        <taxon>Metazoa</taxon>
        <taxon>Chordata</taxon>
        <taxon>Craniata</taxon>
        <taxon>Vertebrata</taxon>
        <taxon>Euteleostomi</taxon>
        <taxon>Archelosauria</taxon>
        <taxon>Archosauria</taxon>
        <taxon>Dinosauria</taxon>
        <taxon>Saurischia</taxon>
        <taxon>Theropoda</taxon>
        <taxon>Coelurosauria</taxon>
        <taxon>Aves</taxon>
        <taxon>Neognathae</taxon>
        <taxon>Galloanserae</taxon>
        <taxon>Galliformes</taxon>
        <taxon>Phasianidae</taxon>
        <taxon>Perdicinae</taxon>
        <taxon>Bambusicola</taxon>
    </lineage>
</organism>
<proteinExistence type="predicted"/>
<evidence type="ECO:0000313" key="2">
    <source>
        <dbReference type="Proteomes" id="UP000237246"/>
    </source>
</evidence>
<keyword evidence="2" id="KW-1185">Reference proteome</keyword>
<accession>A0A2P4SUA7</accession>
<comment type="caution">
    <text evidence="1">The sequence shown here is derived from an EMBL/GenBank/DDBJ whole genome shotgun (WGS) entry which is preliminary data.</text>
</comment>
<protein>
    <submittedName>
        <fullName evidence="1">Uncharacterized protein</fullName>
    </submittedName>
</protein>
<dbReference type="Proteomes" id="UP000237246">
    <property type="component" value="Unassembled WGS sequence"/>
</dbReference>
<evidence type="ECO:0000313" key="1">
    <source>
        <dbReference type="EMBL" id="POI27696.1"/>
    </source>
</evidence>
<dbReference type="AlphaFoldDB" id="A0A2P4SUA7"/>
<dbReference type="EMBL" id="PPHD01022638">
    <property type="protein sequence ID" value="POI27696.1"/>
    <property type="molecule type" value="Genomic_DNA"/>
</dbReference>